<evidence type="ECO:0000259" key="7">
    <source>
        <dbReference type="PROSITE" id="PS00388"/>
    </source>
</evidence>
<evidence type="ECO:0000313" key="8">
    <source>
        <dbReference type="EMBL" id="KNC51214.1"/>
    </source>
</evidence>
<evidence type="ECO:0000256" key="1">
    <source>
        <dbReference type="ARBA" id="ARBA00002000"/>
    </source>
</evidence>
<dbReference type="Gene3D" id="3.60.20.10">
    <property type="entry name" value="Glutamine Phosphoribosylpyrophosphate, subunit 1, domain 1"/>
    <property type="match status" value="1"/>
</dbReference>
<keyword evidence="9" id="KW-1185">Reference proteome</keyword>
<evidence type="ECO:0000256" key="4">
    <source>
        <dbReference type="ARBA" id="ARBA00023242"/>
    </source>
</evidence>
<dbReference type="InterPro" id="IPR001353">
    <property type="entry name" value="Proteasome_sua/b"/>
</dbReference>
<comment type="function">
    <text evidence="1">The proteasome is a multicatalytic proteinase complex which is characterized by its ability to cleave peptides with Arg, Phe, Tyr, Leu, and Glu adjacent to the leaving group at neutral or slightly basic pH. The proteasome has an ATP-dependent proteolytic activity.</text>
</comment>
<name>A0A0L0DFY2_THETB</name>
<dbReference type="PANTHER" id="PTHR11599">
    <property type="entry name" value="PROTEASOME SUBUNIT ALPHA/BETA"/>
    <property type="match status" value="1"/>
</dbReference>
<dbReference type="Pfam" id="PF00227">
    <property type="entry name" value="Proteasome"/>
    <property type="match status" value="1"/>
</dbReference>
<dbReference type="SUPFAM" id="SSF56235">
    <property type="entry name" value="N-terminal nucleophile aminohydrolases (Ntn hydrolases)"/>
    <property type="match status" value="1"/>
</dbReference>
<dbReference type="Proteomes" id="UP000054408">
    <property type="component" value="Unassembled WGS sequence"/>
</dbReference>
<dbReference type="AlphaFoldDB" id="A0A0L0DFY2"/>
<proteinExistence type="inferred from homology"/>
<dbReference type="NCBIfam" id="NF003075">
    <property type="entry name" value="PRK03996.1"/>
    <property type="match status" value="1"/>
</dbReference>
<feature type="compositionally biased region" description="Gly residues" evidence="6">
    <location>
        <begin position="281"/>
        <end position="291"/>
    </location>
</feature>
<evidence type="ECO:0000256" key="3">
    <source>
        <dbReference type="ARBA" id="ARBA00022942"/>
    </source>
</evidence>
<evidence type="ECO:0000256" key="2">
    <source>
        <dbReference type="ARBA" id="ARBA00004123"/>
    </source>
</evidence>
<dbReference type="GeneID" id="25565704"/>
<dbReference type="InterPro" id="IPR023332">
    <property type="entry name" value="Proteasome_alpha-type"/>
</dbReference>
<dbReference type="eggNOG" id="KOG0178">
    <property type="taxonomic scope" value="Eukaryota"/>
</dbReference>
<dbReference type="PROSITE" id="PS51475">
    <property type="entry name" value="PROTEASOME_ALPHA_2"/>
    <property type="match status" value="1"/>
</dbReference>
<reference evidence="8 9" key="1">
    <citation type="submission" date="2010-05" db="EMBL/GenBank/DDBJ databases">
        <title>The Genome Sequence of Thecamonas trahens ATCC 50062.</title>
        <authorList>
            <consortium name="The Broad Institute Genome Sequencing Platform"/>
            <person name="Russ C."/>
            <person name="Cuomo C."/>
            <person name="Shea T."/>
            <person name="Young S.K."/>
            <person name="Zeng Q."/>
            <person name="Koehrsen M."/>
            <person name="Haas B."/>
            <person name="Borodovsky M."/>
            <person name="Guigo R."/>
            <person name="Alvarado L."/>
            <person name="Berlin A."/>
            <person name="Bochicchio J."/>
            <person name="Borenstein D."/>
            <person name="Chapman S."/>
            <person name="Chen Z."/>
            <person name="Freedman E."/>
            <person name="Gellesch M."/>
            <person name="Goldberg J."/>
            <person name="Griggs A."/>
            <person name="Gujja S."/>
            <person name="Heilman E."/>
            <person name="Heiman D."/>
            <person name="Hepburn T."/>
            <person name="Howarth C."/>
            <person name="Jen D."/>
            <person name="Larson L."/>
            <person name="Mehta T."/>
            <person name="Park D."/>
            <person name="Pearson M."/>
            <person name="Roberts A."/>
            <person name="Saif S."/>
            <person name="Shenoy N."/>
            <person name="Sisk P."/>
            <person name="Stolte C."/>
            <person name="Sykes S."/>
            <person name="Thomson T."/>
            <person name="Walk T."/>
            <person name="White J."/>
            <person name="Yandava C."/>
            <person name="Burger G."/>
            <person name="Gray M.W."/>
            <person name="Holland P.W.H."/>
            <person name="King N."/>
            <person name="Lang F.B.F."/>
            <person name="Roger A.J."/>
            <person name="Ruiz-Trillo I."/>
            <person name="Lander E."/>
            <person name="Nusbaum C."/>
        </authorList>
    </citation>
    <scope>NUCLEOTIDE SEQUENCE [LARGE SCALE GENOMIC DNA]</scope>
    <source>
        <strain evidence="8 9">ATCC 50062</strain>
    </source>
</reference>
<dbReference type="STRING" id="461836.A0A0L0DFY2"/>
<dbReference type="EMBL" id="GL349465">
    <property type="protein sequence ID" value="KNC51214.1"/>
    <property type="molecule type" value="Genomic_DNA"/>
</dbReference>
<dbReference type="Pfam" id="PF10584">
    <property type="entry name" value="Proteasome_A_N"/>
    <property type="match status" value="1"/>
</dbReference>
<dbReference type="GO" id="GO:0005634">
    <property type="term" value="C:nucleus"/>
    <property type="evidence" value="ECO:0007669"/>
    <property type="project" value="UniProtKB-SubCell"/>
</dbReference>
<dbReference type="SMART" id="SM00948">
    <property type="entry name" value="Proteasome_A_N"/>
    <property type="match status" value="1"/>
</dbReference>
<feature type="domain" description="Proteasome alpha-type subunits" evidence="7">
    <location>
        <begin position="29"/>
        <end position="51"/>
    </location>
</feature>
<dbReference type="FunFam" id="3.60.20.10:FF:000031">
    <property type="entry name" value="Proteasome subunit alpha type"/>
    <property type="match status" value="1"/>
</dbReference>
<dbReference type="InterPro" id="IPR050115">
    <property type="entry name" value="Proteasome_alpha"/>
</dbReference>
<evidence type="ECO:0000313" key="9">
    <source>
        <dbReference type="Proteomes" id="UP000054408"/>
    </source>
</evidence>
<keyword evidence="3 5" id="KW-0647">Proteasome</keyword>
<keyword evidence="4" id="KW-0539">Nucleus</keyword>
<feature type="region of interest" description="Disordered" evidence="6">
    <location>
        <begin position="269"/>
        <end position="309"/>
    </location>
</feature>
<evidence type="ECO:0000256" key="5">
    <source>
        <dbReference type="PROSITE-ProRule" id="PRU00808"/>
    </source>
</evidence>
<sequence length="309" mass="33144">MPVQAATVAKTDEDGTLDSSTQRSMARRYDSRTTIFSPEGRLYQVEYAMEAISQAGACVGILTSDGIVLAAEKKVTSPLLEPSVNAEKMYRIDAQTAVAVAGMTSDANILVNYARQVGQRYLFSYRKDIPVEQLVRQVCDLKQGYTQYGGLRPFGVSFLYAGWDRLHGYQLYKSDPSGNFGGWKATAIGSNYQNARSTLKQKYEEEMTLDDAKTLAIRVLSKAMDATTMDAEKVELAVLTRVDGAVTLKHLSGDDVAAAIAAFEVIREKEQAEGEGSSASGSGGNGEGAGSGAAAANADDPPPEDEDYA</sequence>
<dbReference type="OrthoDB" id="431557at2759"/>
<protein>
    <submittedName>
        <fullName evidence="8">Proteasome subunit alpha type-4</fullName>
    </submittedName>
</protein>
<dbReference type="GO" id="GO:0019773">
    <property type="term" value="C:proteasome core complex, alpha-subunit complex"/>
    <property type="evidence" value="ECO:0007669"/>
    <property type="project" value="UniProtKB-UniRule"/>
</dbReference>
<dbReference type="GO" id="GO:0006511">
    <property type="term" value="P:ubiquitin-dependent protein catabolic process"/>
    <property type="evidence" value="ECO:0007669"/>
    <property type="project" value="InterPro"/>
</dbReference>
<dbReference type="CDD" id="cd03752">
    <property type="entry name" value="proteasome_alpha_type_4"/>
    <property type="match status" value="1"/>
</dbReference>
<dbReference type="RefSeq" id="XP_013756411.1">
    <property type="nucleotide sequence ID" value="XM_013900957.1"/>
</dbReference>
<evidence type="ECO:0000256" key="6">
    <source>
        <dbReference type="SAM" id="MobiDB-lite"/>
    </source>
</evidence>
<dbReference type="InterPro" id="IPR029055">
    <property type="entry name" value="Ntn_hydrolases_N"/>
</dbReference>
<dbReference type="PROSITE" id="PS00388">
    <property type="entry name" value="PROTEASOME_ALPHA_1"/>
    <property type="match status" value="1"/>
</dbReference>
<accession>A0A0L0DFY2</accession>
<dbReference type="OMA" id="YVLNDNM"/>
<organism evidence="8 9">
    <name type="scientific">Thecamonas trahens ATCC 50062</name>
    <dbReference type="NCBI Taxonomy" id="461836"/>
    <lineage>
        <taxon>Eukaryota</taxon>
        <taxon>Apusozoa</taxon>
        <taxon>Apusomonadida</taxon>
        <taxon>Apusomonadidae</taxon>
        <taxon>Thecamonas</taxon>
    </lineage>
</organism>
<feature type="region of interest" description="Disordered" evidence="6">
    <location>
        <begin position="1"/>
        <end position="24"/>
    </location>
</feature>
<dbReference type="InterPro" id="IPR000426">
    <property type="entry name" value="Proteasome_asu_N"/>
</dbReference>
<comment type="subcellular location">
    <subcellularLocation>
        <location evidence="2">Nucleus</location>
    </subcellularLocation>
</comment>
<comment type="similarity">
    <text evidence="5">Belongs to the peptidase T1A family.</text>
</comment>
<gene>
    <name evidence="8" type="ORF">AMSG_06571</name>
</gene>